<feature type="domain" description="VanZ-like" evidence="2">
    <location>
        <begin position="59"/>
        <end position="130"/>
    </location>
</feature>
<reference evidence="4" key="1">
    <citation type="submission" date="2016-04" db="EMBL/GenBank/DDBJ databases">
        <authorList>
            <person name="Chen L."/>
            <person name="Zhuang W."/>
            <person name="Wang G."/>
        </authorList>
    </citation>
    <scope>NUCLEOTIDE SEQUENCE [LARGE SCALE GENOMIC DNA]</scope>
    <source>
        <strain evidence="4">208</strain>
    </source>
</reference>
<sequence>MHSETNVNVTKDNKYRFEVFGKVFLFIVILIATGIFCEWPNFHPENYFGGGYHWWLDMLFHGGYYFVITILLYTFFCKGRYKFVFWIAVLLSSLLFEVLQGFVPGRTLSLLDMTSNFLGISLATLICSLFYK</sequence>
<accession>A0A1V9G7T6</accession>
<dbReference type="RefSeq" id="WP_081162112.1">
    <property type="nucleotide sequence ID" value="NZ_LWBP01000045.1"/>
</dbReference>
<dbReference type="NCBIfam" id="NF037970">
    <property type="entry name" value="vanZ_1"/>
    <property type="match status" value="1"/>
</dbReference>
<keyword evidence="1" id="KW-0812">Transmembrane</keyword>
<feature type="transmembrane region" description="Helical" evidence="1">
    <location>
        <begin position="115"/>
        <end position="131"/>
    </location>
</feature>
<dbReference type="Proteomes" id="UP000192276">
    <property type="component" value="Unassembled WGS sequence"/>
</dbReference>
<dbReference type="Pfam" id="PF04892">
    <property type="entry name" value="VanZ"/>
    <property type="match status" value="1"/>
</dbReference>
<evidence type="ECO:0000313" key="4">
    <source>
        <dbReference type="Proteomes" id="UP000192276"/>
    </source>
</evidence>
<keyword evidence="1" id="KW-0472">Membrane</keyword>
<comment type="caution">
    <text evidence="3">The sequence shown here is derived from an EMBL/GenBank/DDBJ whole genome shotgun (WGS) entry which is preliminary data.</text>
</comment>
<dbReference type="InterPro" id="IPR006976">
    <property type="entry name" value="VanZ-like"/>
</dbReference>
<organism evidence="3 4">
    <name type="scientific">Niastella populi</name>
    <dbReference type="NCBI Taxonomy" id="550983"/>
    <lineage>
        <taxon>Bacteria</taxon>
        <taxon>Pseudomonadati</taxon>
        <taxon>Bacteroidota</taxon>
        <taxon>Chitinophagia</taxon>
        <taxon>Chitinophagales</taxon>
        <taxon>Chitinophagaceae</taxon>
        <taxon>Niastella</taxon>
    </lineage>
</organism>
<protein>
    <recommendedName>
        <fullName evidence="2">VanZ-like domain-containing protein</fullName>
    </recommendedName>
</protein>
<feature type="transmembrane region" description="Helical" evidence="1">
    <location>
        <begin position="23"/>
        <end position="42"/>
    </location>
</feature>
<keyword evidence="1" id="KW-1133">Transmembrane helix</keyword>
<name>A0A1V9G7T6_9BACT</name>
<feature type="transmembrane region" description="Helical" evidence="1">
    <location>
        <begin position="83"/>
        <end position="103"/>
    </location>
</feature>
<dbReference type="STRING" id="550983.A4R26_12920"/>
<dbReference type="OrthoDB" id="667378at2"/>
<feature type="transmembrane region" description="Helical" evidence="1">
    <location>
        <begin position="54"/>
        <end position="76"/>
    </location>
</feature>
<gene>
    <name evidence="3" type="ORF">A4R26_12920</name>
</gene>
<dbReference type="AlphaFoldDB" id="A0A1V9G7T6"/>
<evidence type="ECO:0000259" key="2">
    <source>
        <dbReference type="Pfam" id="PF04892"/>
    </source>
</evidence>
<evidence type="ECO:0000256" key="1">
    <source>
        <dbReference type="SAM" id="Phobius"/>
    </source>
</evidence>
<evidence type="ECO:0000313" key="3">
    <source>
        <dbReference type="EMBL" id="OQP66673.1"/>
    </source>
</evidence>
<keyword evidence="4" id="KW-1185">Reference proteome</keyword>
<dbReference type="EMBL" id="LWBP01000045">
    <property type="protein sequence ID" value="OQP66673.1"/>
    <property type="molecule type" value="Genomic_DNA"/>
</dbReference>
<proteinExistence type="predicted"/>